<evidence type="ECO:0000313" key="2">
    <source>
        <dbReference type="EMBL" id="KAH3738800.1"/>
    </source>
</evidence>
<dbReference type="EMBL" id="JAIWYP010000011">
    <property type="protein sequence ID" value="KAH3738800.1"/>
    <property type="molecule type" value="Genomic_DNA"/>
</dbReference>
<proteinExistence type="predicted"/>
<reference evidence="2" key="2">
    <citation type="submission" date="2020-11" db="EMBL/GenBank/DDBJ databases">
        <authorList>
            <person name="McCartney M.A."/>
            <person name="Auch B."/>
            <person name="Kono T."/>
            <person name="Mallez S."/>
            <person name="Becker A."/>
            <person name="Gohl D.M."/>
            <person name="Silverstein K.A.T."/>
            <person name="Koren S."/>
            <person name="Bechman K.B."/>
            <person name="Herman A."/>
            <person name="Abrahante J.E."/>
            <person name="Garbe J."/>
        </authorList>
    </citation>
    <scope>NUCLEOTIDE SEQUENCE</scope>
    <source>
        <strain evidence="2">Duluth1</strain>
        <tissue evidence="2">Whole animal</tissue>
    </source>
</reference>
<dbReference type="Proteomes" id="UP000828390">
    <property type="component" value="Unassembled WGS sequence"/>
</dbReference>
<name>A0A9D4D675_DREPO</name>
<organism evidence="2 3">
    <name type="scientific">Dreissena polymorpha</name>
    <name type="common">Zebra mussel</name>
    <name type="synonym">Mytilus polymorpha</name>
    <dbReference type="NCBI Taxonomy" id="45954"/>
    <lineage>
        <taxon>Eukaryota</taxon>
        <taxon>Metazoa</taxon>
        <taxon>Spiralia</taxon>
        <taxon>Lophotrochozoa</taxon>
        <taxon>Mollusca</taxon>
        <taxon>Bivalvia</taxon>
        <taxon>Autobranchia</taxon>
        <taxon>Heteroconchia</taxon>
        <taxon>Euheterodonta</taxon>
        <taxon>Imparidentia</taxon>
        <taxon>Neoheterodontei</taxon>
        <taxon>Myida</taxon>
        <taxon>Dreissenoidea</taxon>
        <taxon>Dreissenidae</taxon>
        <taxon>Dreissena</taxon>
    </lineage>
</organism>
<evidence type="ECO:0000256" key="1">
    <source>
        <dbReference type="SAM" id="MobiDB-lite"/>
    </source>
</evidence>
<evidence type="ECO:0000313" key="3">
    <source>
        <dbReference type="Proteomes" id="UP000828390"/>
    </source>
</evidence>
<protein>
    <submittedName>
        <fullName evidence="2">Uncharacterized protein</fullName>
    </submittedName>
</protein>
<reference evidence="2" key="1">
    <citation type="journal article" date="2019" name="bioRxiv">
        <title>The Genome of the Zebra Mussel, Dreissena polymorpha: A Resource for Invasive Species Research.</title>
        <authorList>
            <person name="McCartney M.A."/>
            <person name="Auch B."/>
            <person name="Kono T."/>
            <person name="Mallez S."/>
            <person name="Zhang Y."/>
            <person name="Obille A."/>
            <person name="Becker A."/>
            <person name="Abrahante J.E."/>
            <person name="Garbe J."/>
            <person name="Badalamenti J.P."/>
            <person name="Herman A."/>
            <person name="Mangelson H."/>
            <person name="Liachko I."/>
            <person name="Sullivan S."/>
            <person name="Sone E.D."/>
            <person name="Koren S."/>
            <person name="Silverstein K.A.T."/>
            <person name="Beckman K.B."/>
            <person name="Gohl D.M."/>
        </authorList>
    </citation>
    <scope>NUCLEOTIDE SEQUENCE</scope>
    <source>
        <strain evidence="2">Duluth1</strain>
        <tissue evidence="2">Whole animal</tissue>
    </source>
</reference>
<gene>
    <name evidence="2" type="ORF">DPMN_045443</name>
</gene>
<comment type="caution">
    <text evidence="2">The sequence shown here is derived from an EMBL/GenBank/DDBJ whole genome shotgun (WGS) entry which is preliminary data.</text>
</comment>
<dbReference type="AlphaFoldDB" id="A0A9D4D675"/>
<keyword evidence="3" id="KW-1185">Reference proteome</keyword>
<sequence length="200" mass="23086">MPSLQSICYNSIQMQRAYKRNSIENLRLQNRIQLLEKERLHSQRLTNQDIRLISHTLDYIQTHSGHSAEGLPHVLYGERIVNRKKHTISRPQTAVHKSNSRRYNSETASVSTNEIKVRPKSCPIRRTTFVTQSRGRDDECVFGSDSDSSASTSSVMSARFKPAWTEAPMPEVTQILLRAASEHRYKNYRHLVSCPSRSRY</sequence>
<feature type="region of interest" description="Disordered" evidence="1">
    <location>
        <begin position="88"/>
        <end position="112"/>
    </location>
</feature>
<feature type="compositionally biased region" description="Polar residues" evidence="1">
    <location>
        <begin position="89"/>
        <end position="112"/>
    </location>
</feature>
<accession>A0A9D4D675</accession>